<evidence type="ECO:0000313" key="2">
    <source>
        <dbReference type="Proteomes" id="UP000199208"/>
    </source>
</evidence>
<proteinExistence type="predicted"/>
<dbReference type="STRING" id="1120920.SAMN03080599_03342"/>
<dbReference type="AlphaFoldDB" id="A0A1G5S6U5"/>
<keyword evidence="2" id="KW-1185">Reference proteome</keyword>
<reference evidence="1 2" key="1">
    <citation type="submission" date="2016-10" db="EMBL/GenBank/DDBJ databases">
        <authorList>
            <person name="de Groot N.N."/>
        </authorList>
    </citation>
    <scope>NUCLEOTIDE SEQUENCE [LARGE SCALE GENOMIC DNA]</scope>
    <source>
        <strain evidence="1 2">DSM 2784</strain>
    </source>
</reference>
<protein>
    <submittedName>
        <fullName evidence="1">Uncharacterized protein</fullName>
    </submittedName>
</protein>
<gene>
    <name evidence="1" type="ORF">SAMN03080599_03342</name>
</gene>
<dbReference type="RefSeq" id="WP_092593516.1">
    <property type="nucleotide sequence ID" value="NZ_FMWL01000034.1"/>
</dbReference>
<organism evidence="1 2">
    <name type="scientific">Acidaminobacter hydrogenoformans DSM 2784</name>
    <dbReference type="NCBI Taxonomy" id="1120920"/>
    <lineage>
        <taxon>Bacteria</taxon>
        <taxon>Bacillati</taxon>
        <taxon>Bacillota</taxon>
        <taxon>Clostridia</taxon>
        <taxon>Peptostreptococcales</taxon>
        <taxon>Acidaminobacteraceae</taxon>
        <taxon>Acidaminobacter</taxon>
    </lineage>
</organism>
<dbReference type="OrthoDB" id="1839890at2"/>
<name>A0A1G5S6U5_9FIRM</name>
<dbReference type="Proteomes" id="UP000199208">
    <property type="component" value="Unassembled WGS sequence"/>
</dbReference>
<evidence type="ECO:0000313" key="1">
    <source>
        <dbReference type="EMBL" id="SCZ82085.1"/>
    </source>
</evidence>
<accession>A0A1G5S6U5</accession>
<dbReference type="EMBL" id="FMWL01000034">
    <property type="protein sequence ID" value="SCZ82085.1"/>
    <property type="molecule type" value="Genomic_DNA"/>
</dbReference>
<sequence length="232" mass="26904">MEISYVEFETAYKEKYNSTIYEDNLSEMNNGDINQTETSLKQSILLSSLISDRLKNSEMTADEIESAFNNISSKMLMYVLLNIYYQIPDNHLYQVFKSAYSMSYFNHYEDYDGFEDLFYRVSELMPDAEKADLFGESKKITLYRGEASKSIGIEDAMSFTTHRPIAEWFASRFGEGIVYEVEARKTDIIAKIDDRNEREIVLFPGRAKIVDSYEIIQGVNDQAANVWKELSK</sequence>